<comment type="caution">
    <text evidence="2">The sequence shown here is derived from an EMBL/GenBank/DDBJ whole genome shotgun (WGS) entry which is preliminary data.</text>
</comment>
<reference evidence="2" key="2">
    <citation type="submission" date="2020-02" db="EMBL/GenBank/DDBJ databases">
        <authorList>
            <consortium name="NCBI Pathogen Detection Project"/>
        </authorList>
    </citation>
    <scope>NUCLEOTIDE SEQUENCE</scope>
    <source>
        <strain evidence="2">MA.CK_00/00009888</strain>
    </source>
</reference>
<proteinExistence type="predicted"/>
<reference evidence="2" key="1">
    <citation type="journal article" date="2018" name="Genome Biol.">
        <title>SKESA: strategic k-mer extension for scrupulous assemblies.</title>
        <authorList>
            <person name="Souvorov A."/>
            <person name="Agarwala R."/>
            <person name="Lipman D.J."/>
        </authorList>
    </citation>
    <scope>NUCLEOTIDE SEQUENCE</scope>
    <source>
        <strain evidence="2">MA.CK_00/00009888</strain>
    </source>
</reference>
<protein>
    <submittedName>
        <fullName evidence="2">DUF4752 domain-containing protein</fullName>
    </submittedName>
</protein>
<evidence type="ECO:0000256" key="1">
    <source>
        <dbReference type="SAM" id="Coils"/>
    </source>
</evidence>
<dbReference type="AlphaFoldDB" id="A0A759LLB7"/>
<evidence type="ECO:0000313" key="2">
    <source>
        <dbReference type="EMBL" id="HAG1943778.1"/>
    </source>
</evidence>
<dbReference type="EMBL" id="DAAXOU010000036">
    <property type="protein sequence ID" value="HAG1943778.1"/>
    <property type="molecule type" value="Genomic_DNA"/>
</dbReference>
<sequence length="206" mass="22398">MKQMSLIEMDGFLKGKCIPRDLKVNETNAEYLVRKFAEAEAKCAALSAKLIMINDLTEAAEQANKLAQEAAEKLVQERNALAAENAGLKDALNDILQPDAAVLERNHRVRALDAMETPATDAFLAEVRASARNEGINYAASRLAAAFNHGFLDKPVSEVLDVTRMILSAKEDLANDPLPTADGLSGEYAEKSIEEWKTQLRKGGAA</sequence>
<feature type="coiled-coil region" evidence="1">
    <location>
        <begin position="53"/>
        <end position="91"/>
    </location>
</feature>
<organism evidence="2">
    <name type="scientific">Salmonella enterica</name>
    <name type="common">Salmonella choleraesuis</name>
    <dbReference type="NCBI Taxonomy" id="28901"/>
    <lineage>
        <taxon>Bacteria</taxon>
        <taxon>Pseudomonadati</taxon>
        <taxon>Pseudomonadota</taxon>
        <taxon>Gammaproteobacteria</taxon>
        <taxon>Enterobacterales</taxon>
        <taxon>Enterobacteriaceae</taxon>
        <taxon>Salmonella</taxon>
    </lineage>
</organism>
<accession>A0A759LLB7</accession>
<gene>
    <name evidence="2" type="ORF">G8V98_004756</name>
</gene>
<keyword evidence="1" id="KW-0175">Coiled coil</keyword>
<name>A0A759LLB7_SALER</name>